<evidence type="ECO:0000313" key="2">
    <source>
        <dbReference type="EMBL" id="ELY47340.1"/>
    </source>
</evidence>
<dbReference type="EMBL" id="AOHX01000026">
    <property type="protein sequence ID" value="ELY47340.1"/>
    <property type="molecule type" value="Genomic_DNA"/>
</dbReference>
<dbReference type="Proteomes" id="UP000011661">
    <property type="component" value="Unassembled WGS sequence"/>
</dbReference>
<feature type="region of interest" description="Disordered" evidence="1">
    <location>
        <begin position="236"/>
        <end position="283"/>
    </location>
</feature>
<evidence type="ECO:0000313" key="3">
    <source>
        <dbReference type="Proteomes" id="UP000011661"/>
    </source>
</evidence>
<protein>
    <submittedName>
        <fullName evidence="2">Uncharacterized protein</fullName>
    </submittedName>
</protein>
<reference evidence="2 3" key="1">
    <citation type="journal article" date="2014" name="PLoS Genet.">
        <title>Phylogenetically driven sequencing of extremely halophilic archaea reveals strategies for static and dynamic osmo-response.</title>
        <authorList>
            <person name="Becker E.A."/>
            <person name="Seitzer P.M."/>
            <person name="Tritt A."/>
            <person name="Larsen D."/>
            <person name="Krusor M."/>
            <person name="Yao A.I."/>
            <person name="Wu D."/>
            <person name="Madern D."/>
            <person name="Eisen J.A."/>
            <person name="Darling A.E."/>
            <person name="Facciotti M.T."/>
        </authorList>
    </citation>
    <scope>NUCLEOTIDE SEQUENCE [LARGE SCALE GENOMIC DNA]</scope>
    <source>
        <strain evidence="2 3">JCM 14089</strain>
    </source>
</reference>
<accession>L9WCW8</accession>
<comment type="caution">
    <text evidence="2">The sequence shown here is derived from an EMBL/GenBank/DDBJ whole genome shotgun (WGS) entry which is preliminary data.</text>
</comment>
<dbReference type="OrthoDB" id="350833at2157"/>
<proteinExistence type="predicted"/>
<evidence type="ECO:0000256" key="1">
    <source>
        <dbReference type="SAM" id="MobiDB-lite"/>
    </source>
</evidence>
<name>L9WCW8_9EURY</name>
<dbReference type="STRING" id="1230460.C495_03742"/>
<dbReference type="AlphaFoldDB" id="L9WCW8"/>
<organism evidence="2 3">
    <name type="scientific">Natronorubrum sulfidifaciens JCM 14089</name>
    <dbReference type="NCBI Taxonomy" id="1230460"/>
    <lineage>
        <taxon>Archaea</taxon>
        <taxon>Methanobacteriati</taxon>
        <taxon>Methanobacteriota</taxon>
        <taxon>Stenosarchaea group</taxon>
        <taxon>Halobacteria</taxon>
        <taxon>Halobacteriales</taxon>
        <taxon>Natrialbaceae</taxon>
        <taxon>Natronorubrum</taxon>
    </lineage>
</organism>
<feature type="region of interest" description="Disordered" evidence="1">
    <location>
        <begin position="1"/>
        <end position="29"/>
    </location>
</feature>
<dbReference type="PATRIC" id="fig|1230460.4.peg.749"/>
<dbReference type="RefSeq" id="WP_008160144.1">
    <property type="nucleotide sequence ID" value="NZ_AOHX01000026.1"/>
</dbReference>
<keyword evidence="3" id="KW-1185">Reference proteome</keyword>
<gene>
    <name evidence="2" type="ORF">C495_03742</name>
</gene>
<sequence length="336" mass="36287">MNSKYSSYQTGTGNTNSTTSSGDDGYERDTQLKWKPNATFRGVLDAVHAGDNQWGQSIGVKFTDGKLVDGVLMERLDRDTNEPDGTIKLFAWENMPVILDESLSADDAPDVFTEEIVGKTYRYQLVGARVEGDEGAGIESDPAEPIDFGDFIVWEDGGKKPSSTAKVLAQMLTTPGRDVIVDKNDINNWLDVQNVELREDLIGREVDVFKVVKQGDKHKFHSPVVIDVKTGKQVMIGNGGGSSSAAEGGQQSASRSPAPEESPASATPESDTSGAPSSEIPEPVSDFVEFCRDFGLTDESQILENLNDMAEEADNSLTPEMVEEVGTDAIVEAIVN</sequence>
<feature type="compositionally biased region" description="Low complexity" evidence="1">
    <location>
        <begin position="1"/>
        <end position="23"/>
    </location>
</feature>
<feature type="compositionally biased region" description="Low complexity" evidence="1">
    <location>
        <begin position="243"/>
        <end position="270"/>
    </location>
</feature>